<dbReference type="GeneID" id="37028767"/>
<dbReference type="OrthoDB" id="63113at2759"/>
<evidence type="ECO:0000256" key="3">
    <source>
        <dbReference type="ARBA" id="ARBA00022989"/>
    </source>
</evidence>
<comment type="similarity">
    <text evidence="5">Belongs to the PRA1 family.</text>
</comment>
<comment type="subcellular location">
    <subcellularLocation>
        <location evidence="1 5">Membrane</location>
        <topology evidence="1 5">Multi-pass membrane protein</topology>
    </subcellularLocation>
</comment>
<dbReference type="GO" id="GO:0016020">
    <property type="term" value="C:membrane"/>
    <property type="evidence" value="ECO:0007669"/>
    <property type="project" value="UniProtKB-SubCell"/>
</dbReference>
<dbReference type="STRING" id="1569628.A0A316UJP3"/>
<evidence type="ECO:0000313" key="6">
    <source>
        <dbReference type="EMBL" id="PWN25440.1"/>
    </source>
</evidence>
<evidence type="ECO:0000313" key="7">
    <source>
        <dbReference type="Proteomes" id="UP000245884"/>
    </source>
</evidence>
<feature type="transmembrane region" description="Helical" evidence="5">
    <location>
        <begin position="64"/>
        <end position="96"/>
    </location>
</feature>
<dbReference type="AlphaFoldDB" id="A0A316UJP3"/>
<dbReference type="EMBL" id="KZ819676">
    <property type="protein sequence ID" value="PWN25440.1"/>
    <property type="molecule type" value="Genomic_DNA"/>
</dbReference>
<keyword evidence="4 5" id="KW-0472">Membrane</keyword>
<dbReference type="PANTHER" id="PTHR19317:SF0">
    <property type="entry name" value="PRENYLATED RAB ACCEPTOR PROTEIN 1"/>
    <property type="match status" value="1"/>
</dbReference>
<evidence type="ECO:0000256" key="4">
    <source>
        <dbReference type="ARBA" id="ARBA00023136"/>
    </source>
</evidence>
<feature type="transmembrane region" description="Helical" evidence="5">
    <location>
        <begin position="116"/>
        <end position="141"/>
    </location>
</feature>
<dbReference type="RefSeq" id="XP_025360052.1">
    <property type="nucleotide sequence ID" value="XM_025506944.1"/>
</dbReference>
<organism evidence="6 7">
    <name type="scientific">Jaminaea rosea</name>
    <dbReference type="NCBI Taxonomy" id="1569628"/>
    <lineage>
        <taxon>Eukaryota</taxon>
        <taxon>Fungi</taxon>
        <taxon>Dikarya</taxon>
        <taxon>Basidiomycota</taxon>
        <taxon>Ustilaginomycotina</taxon>
        <taxon>Exobasidiomycetes</taxon>
        <taxon>Microstromatales</taxon>
        <taxon>Microstromatales incertae sedis</taxon>
        <taxon>Jaminaea</taxon>
    </lineage>
</organism>
<evidence type="ECO:0000256" key="1">
    <source>
        <dbReference type="ARBA" id="ARBA00004141"/>
    </source>
</evidence>
<gene>
    <name evidence="6" type="ORF">BDZ90DRAFT_234255</name>
</gene>
<evidence type="ECO:0000256" key="5">
    <source>
        <dbReference type="RuleBase" id="RU363107"/>
    </source>
</evidence>
<protein>
    <recommendedName>
        <fullName evidence="5">PRA1 family protein</fullName>
    </recommendedName>
</protein>
<keyword evidence="3 5" id="KW-1133">Transmembrane helix</keyword>
<reference evidence="6 7" key="1">
    <citation type="journal article" date="2018" name="Mol. Biol. Evol.">
        <title>Broad Genomic Sampling Reveals a Smut Pathogenic Ancestry of the Fungal Clade Ustilaginomycotina.</title>
        <authorList>
            <person name="Kijpornyongpan T."/>
            <person name="Mondo S.J."/>
            <person name="Barry K."/>
            <person name="Sandor L."/>
            <person name="Lee J."/>
            <person name="Lipzen A."/>
            <person name="Pangilinan J."/>
            <person name="LaButti K."/>
            <person name="Hainaut M."/>
            <person name="Henrissat B."/>
            <person name="Grigoriev I.V."/>
            <person name="Spatafora J.W."/>
            <person name="Aime M.C."/>
        </authorList>
    </citation>
    <scope>NUCLEOTIDE SEQUENCE [LARGE SCALE GENOMIC DNA]</scope>
    <source>
        <strain evidence="6 7">MCA 5214</strain>
    </source>
</reference>
<evidence type="ECO:0000256" key="2">
    <source>
        <dbReference type="ARBA" id="ARBA00022692"/>
    </source>
</evidence>
<dbReference type="InterPro" id="IPR004895">
    <property type="entry name" value="Prenylated_rab_accept_PRA1"/>
</dbReference>
<dbReference type="GO" id="GO:0005794">
    <property type="term" value="C:Golgi apparatus"/>
    <property type="evidence" value="ECO:0007669"/>
    <property type="project" value="TreeGrafter"/>
</dbReference>
<dbReference type="PANTHER" id="PTHR19317">
    <property type="entry name" value="PRENYLATED RAB ACCEPTOR 1-RELATED"/>
    <property type="match status" value="1"/>
</dbReference>
<sequence length="169" mass="18596">MSAQILSTMMTLPQTLKGIFTKERLSSLRPIGEFFDYQRISRPQDLNEATQRITYNTRHFSANYLVLIGLLAVYGLLTSPLLLVAIAFLVGSFAAVNRFAPEPLQVGEHVVTQKSLYTGVVVVGVILLWFASPFGLLFWLIGSSAFLVLGHAAFIEPPVSSEYTGVETV</sequence>
<dbReference type="Pfam" id="PF03208">
    <property type="entry name" value="PRA1"/>
    <property type="match status" value="1"/>
</dbReference>
<accession>A0A316UJP3</accession>
<keyword evidence="2 5" id="KW-0812">Transmembrane</keyword>
<name>A0A316UJP3_9BASI</name>
<dbReference type="Proteomes" id="UP000245884">
    <property type="component" value="Unassembled WGS sequence"/>
</dbReference>
<proteinExistence type="inferred from homology"/>
<keyword evidence="7" id="KW-1185">Reference proteome</keyword>